<dbReference type="PROSITE" id="PS00061">
    <property type="entry name" value="ADH_SHORT"/>
    <property type="match status" value="1"/>
</dbReference>
<dbReference type="InterPro" id="IPR002347">
    <property type="entry name" value="SDR_fam"/>
</dbReference>
<dbReference type="SUPFAM" id="SSF51735">
    <property type="entry name" value="NAD(P)-binding Rossmann-fold domains"/>
    <property type="match status" value="1"/>
</dbReference>
<dbReference type="PRINTS" id="PR00081">
    <property type="entry name" value="GDHRDH"/>
</dbReference>
<dbReference type="InterPro" id="IPR036291">
    <property type="entry name" value="NAD(P)-bd_dom_sf"/>
</dbReference>
<organism evidence="4 5">
    <name type="scientific">Janibacter hoylei PVAS-1</name>
    <dbReference type="NCBI Taxonomy" id="1210046"/>
    <lineage>
        <taxon>Bacteria</taxon>
        <taxon>Bacillati</taxon>
        <taxon>Actinomycetota</taxon>
        <taxon>Actinomycetes</taxon>
        <taxon>Micrococcales</taxon>
        <taxon>Intrasporangiaceae</taxon>
        <taxon>Janibacter</taxon>
    </lineage>
</organism>
<dbReference type="PANTHER" id="PTHR42901:SF1">
    <property type="entry name" value="ALCOHOL DEHYDROGENASE"/>
    <property type="match status" value="1"/>
</dbReference>
<dbReference type="PRINTS" id="PR00080">
    <property type="entry name" value="SDRFAMILY"/>
</dbReference>
<dbReference type="PANTHER" id="PTHR42901">
    <property type="entry name" value="ALCOHOL DEHYDROGENASE"/>
    <property type="match status" value="1"/>
</dbReference>
<accession>A0A444B2Q6</accession>
<dbReference type="Gene3D" id="3.40.50.720">
    <property type="entry name" value="NAD(P)-binding Rossmann-like Domain"/>
    <property type="match status" value="1"/>
</dbReference>
<evidence type="ECO:0000256" key="1">
    <source>
        <dbReference type="ARBA" id="ARBA00006484"/>
    </source>
</evidence>
<dbReference type="GO" id="GO:0016616">
    <property type="term" value="F:oxidoreductase activity, acting on the CH-OH group of donors, NAD or NADP as acceptor"/>
    <property type="evidence" value="ECO:0007669"/>
    <property type="project" value="UniProtKB-ARBA"/>
</dbReference>
<dbReference type="FunFam" id="3.40.50.720:FF:000047">
    <property type="entry name" value="NADP-dependent L-serine/L-allo-threonine dehydrogenase"/>
    <property type="match status" value="1"/>
</dbReference>
<dbReference type="InterPro" id="IPR020904">
    <property type="entry name" value="Sc_DH/Rdtase_CS"/>
</dbReference>
<comment type="caution">
    <text evidence="4">The sequence shown here is derived from an EMBL/GenBank/DDBJ whole genome shotgun (WGS) entry which is preliminary data.</text>
</comment>
<dbReference type="AlphaFoldDB" id="A0A444B2Q6"/>
<evidence type="ECO:0000256" key="2">
    <source>
        <dbReference type="ARBA" id="ARBA00023002"/>
    </source>
</evidence>
<comment type="similarity">
    <text evidence="1 3">Belongs to the short-chain dehydrogenases/reductases (SDR) family.</text>
</comment>
<dbReference type="Pfam" id="PF00106">
    <property type="entry name" value="adh_short"/>
    <property type="match status" value="1"/>
</dbReference>
<keyword evidence="2" id="KW-0560">Oxidoreductase</keyword>
<name>A0A444B2Q6_9MICO</name>
<evidence type="ECO:0000256" key="3">
    <source>
        <dbReference type="RuleBase" id="RU000363"/>
    </source>
</evidence>
<dbReference type="Proteomes" id="UP000288711">
    <property type="component" value="Unassembled WGS sequence"/>
</dbReference>
<protein>
    <submittedName>
        <fullName evidence="4">Oxidoreductase</fullName>
    </submittedName>
</protein>
<keyword evidence="5" id="KW-1185">Reference proteome</keyword>
<dbReference type="RefSeq" id="WP_128277264.1">
    <property type="nucleotide sequence ID" value="NZ_PIPF01000010.1"/>
</dbReference>
<gene>
    <name evidence="4" type="ORF">CWN80_10675</name>
</gene>
<evidence type="ECO:0000313" key="5">
    <source>
        <dbReference type="Proteomes" id="UP000288711"/>
    </source>
</evidence>
<sequence length="247" mass="25673">MSRPLALVTGASSGIGAATARALAAAGHEVVCAARRTDRIADLAAEIDGRAVTCDVTDAASVAALAAEIGDRLDVLVNNAGGAFGLDPVATGDVEDWRAMYEVNVIGTLRVVQALLPSLVAGEGVIVNVGSTAGRTSYEGGAGYTAAKHALATMTETMRLELVDQPVRITEVAPGMVHTEGFSLTRFKGDAERAEQVYAGVAEPLVAEDVADAITWMATRPPHVNVDLLVIKPRAQAAQHKVHREIT</sequence>
<dbReference type="EMBL" id="PIPF01000010">
    <property type="protein sequence ID" value="RWU82622.1"/>
    <property type="molecule type" value="Genomic_DNA"/>
</dbReference>
<proteinExistence type="inferred from homology"/>
<evidence type="ECO:0000313" key="4">
    <source>
        <dbReference type="EMBL" id="RWU82622.1"/>
    </source>
</evidence>
<reference evidence="4 5" key="1">
    <citation type="journal article" date="2009" name="Int. J. Syst. Evol. Microbiol.">
        <title>Janibacter hoylei sp. nov., Bacillus isronensis sp. nov. and Bacillus aryabhattai sp. nov., isolated from cryotubes used for collecting air from the upper atmosphere.</title>
        <authorList>
            <person name="Shivaji S."/>
            <person name="Chaturvedi P."/>
            <person name="Begum Z."/>
            <person name="Pindi P.K."/>
            <person name="Manorama R."/>
            <person name="Padmanaban D.A."/>
            <person name="Shouche Y.S."/>
            <person name="Pawar S."/>
            <person name="Vaishampayan P."/>
            <person name="Dutt C.B."/>
            <person name="Datta G.N."/>
            <person name="Manchanda R.K."/>
            <person name="Rao U.R."/>
            <person name="Bhargava P.M."/>
            <person name="Narlikar J.V."/>
        </authorList>
    </citation>
    <scope>NUCLEOTIDE SEQUENCE [LARGE SCALE GENOMIC DNA]</scope>
    <source>
        <strain evidence="4 5">PVAS-1</strain>
    </source>
</reference>